<dbReference type="Proteomes" id="UP000190774">
    <property type="component" value="Unassembled WGS sequence"/>
</dbReference>
<dbReference type="RefSeq" id="WP_078811262.1">
    <property type="nucleotide sequence ID" value="NZ_FUYE01000001.1"/>
</dbReference>
<gene>
    <name evidence="1" type="ORF">SAMN02745166_00018</name>
</gene>
<accession>A0A1T4WDK9</accession>
<dbReference type="EMBL" id="FUYE01000001">
    <property type="protein sequence ID" value="SKA75412.1"/>
    <property type="molecule type" value="Genomic_DNA"/>
</dbReference>
<evidence type="ECO:0000313" key="1">
    <source>
        <dbReference type="EMBL" id="SKA75412.1"/>
    </source>
</evidence>
<proteinExistence type="predicted"/>
<name>A0A1T4WDK9_9BACT</name>
<keyword evidence="2" id="KW-1185">Reference proteome</keyword>
<sequence length="155" mass="17056">MNLENLTTYLRDHLAGSIVALEALDHLIIAFQDCREGTQIVKLKTEVEADQAVVKALLSKLVQDESALKKAGAWMAEKLFMTKVKAEGELGTLEVLEMLVLGIEGKLRLWRSLSCLDTGLNLPELEAGATRQIQFVENLRLQVAQRALADAPSEA</sequence>
<evidence type="ECO:0000313" key="2">
    <source>
        <dbReference type="Proteomes" id="UP000190774"/>
    </source>
</evidence>
<reference evidence="2" key="1">
    <citation type="submission" date="2017-02" db="EMBL/GenBank/DDBJ databases">
        <authorList>
            <person name="Varghese N."/>
            <person name="Submissions S."/>
        </authorList>
    </citation>
    <scope>NUCLEOTIDE SEQUENCE [LARGE SCALE GENOMIC DNA]</scope>
    <source>
        <strain evidence="2">ATCC 700200</strain>
    </source>
</reference>
<dbReference type="OrthoDB" id="5504890at2"/>
<protein>
    <submittedName>
        <fullName evidence="1">Uncharacterized protein</fullName>
    </submittedName>
</protein>
<dbReference type="AlphaFoldDB" id="A0A1T4WDK9"/>
<organism evidence="1 2">
    <name type="scientific">Prosthecobacter debontii</name>
    <dbReference type="NCBI Taxonomy" id="48467"/>
    <lineage>
        <taxon>Bacteria</taxon>
        <taxon>Pseudomonadati</taxon>
        <taxon>Verrucomicrobiota</taxon>
        <taxon>Verrucomicrobiia</taxon>
        <taxon>Verrucomicrobiales</taxon>
        <taxon>Verrucomicrobiaceae</taxon>
        <taxon>Prosthecobacter</taxon>
    </lineage>
</organism>
<dbReference type="STRING" id="48467.SAMN02745166_00018"/>